<feature type="compositionally biased region" description="Low complexity" evidence="1">
    <location>
        <begin position="39"/>
        <end position="61"/>
    </location>
</feature>
<dbReference type="InterPro" id="IPR038713">
    <property type="entry name" value="Terminase_Gp1_N_sf"/>
</dbReference>
<reference evidence="2 3" key="1">
    <citation type="submission" date="2022-12" db="EMBL/GenBank/DDBJ databases">
        <title>Genome Sequence of Deinococcus aquaticus Type Strain PB314.</title>
        <authorList>
            <person name="Albert C."/>
            <person name="Hill J."/>
            <person name="Boren L."/>
            <person name="Scholz-Ng S."/>
            <person name="Fatema N."/>
            <person name="Grosso R."/>
            <person name="Soboslay E."/>
            <person name="Tuohy J."/>
        </authorList>
    </citation>
    <scope>NUCLEOTIDE SEQUENCE [LARGE SCALE GENOMIC DNA]</scope>
    <source>
        <strain evidence="2 3">PB-314</strain>
        <plasmid evidence="2 3">pDATS02</plasmid>
    </source>
</reference>
<protein>
    <submittedName>
        <fullName evidence="2">Uncharacterized protein</fullName>
    </submittedName>
</protein>
<dbReference type="Proteomes" id="UP001217044">
    <property type="component" value="Plasmid pDATS02"/>
</dbReference>
<dbReference type="RefSeq" id="WP_273991404.1">
    <property type="nucleotide sequence ID" value="NZ_CP115167.1"/>
</dbReference>
<dbReference type="Gene3D" id="1.10.10.1400">
    <property type="entry name" value="Terminase, small subunit, N-terminal DNA-binding domain, HTH motif"/>
    <property type="match status" value="1"/>
</dbReference>
<sequence length="360" mass="39539">MPRRKPTDTTPARRGRAAPKEPAPKQSTPKKPAARKPKGTPAAKPAAKAGARAKTGKVRATPAPPPPPAPPEPQITPAGKAFMDKLNLCSRQEQQFVLAKLDGKSNTQAAKDAEYSPRTAKEQGSRLLTRVHVIEAIEAGWIARGFSPQVVLAAIREMIDFDPDDVMSSVNEVVADVVEVLASTVLADVRLELEVAEEMLRDLPPVPDKPRRGRGRDPEPEPDPFEIERAVLEGEVARLRKRETLLAVQVRKNDHATVMEQRQVLKAVPYIDLDKVRQEGKSKFISNVKVNQHGRSIELISRKDVIQMAGQALGMFREHHVHTGPNGGPIQSETTFNPEKATGEQIADEYSKLLATLDQK</sequence>
<evidence type="ECO:0000313" key="3">
    <source>
        <dbReference type="Proteomes" id="UP001217044"/>
    </source>
</evidence>
<accession>A0ABY7V8L7</accession>
<feature type="region of interest" description="Disordered" evidence="1">
    <location>
        <begin position="202"/>
        <end position="224"/>
    </location>
</feature>
<gene>
    <name evidence="2" type="ORF">M8445_16955</name>
</gene>
<feature type="compositionally biased region" description="Pro residues" evidence="1">
    <location>
        <begin position="62"/>
        <end position="74"/>
    </location>
</feature>
<dbReference type="Pfam" id="PF03592">
    <property type="entry name" value="Terminase_2"/>
    <property type="match status" value="1"/>
</dbReference>
<geneLocation type="plasmid" evidence="2 3">
    <name>pDATS02</name>
</geneLocation>
<organism evidence="2 3">
    <name type="scientific">Deinococcus aquaticus</name>
    <dbReference type="NCBI Taxonomy" id="328692"/>
    <lineage>
        <taxon>Bacteria</taxon>
        <taxon>Thermotogati</taxon>
        <taxon>Deinococcota</taxon>
        <taxon>Deinococci</taxon>
        <taxon>Deinococcales</taxon>
        <taxon>Deinococcaceae</taxon>
        <taxon>Deinococcus</taxon>
    </lineage>
</organism>
<name>A0ABY7V8L7_9DEIO</name>
<keyword evidence="2" id="KW-0614">Plasmid</keyword>
<dbReference type="EMBL" id="CP115167">
    <property type="protein sequence ID" value="WDA60656.1"/>
    <property type="molecule type" value="Genomic_DNA"/>
</dbReference>
<proteinExistence type="predicted"/>
<keyword evidence="3" id="KW-1185">Reference proteome</keyword>
<evidence type="ECO:0000256" key="1">
    <source>
        <dbReference type="SAM" id="MobiDB-lite"/>
    </source>
</evidence>
<evidence type="ECO:0000313" key="2">
    <source>
        <dbReference type="EMBL" id="WDA60656.1"/>
    </source>
</evidence>
<dbReference type="InterPro" id="IPR005335">
    <property type="entry name" value="Terminase_ssu"/>
</dbReference>
<feature type="region of interest" description="Disordered" evidence="1">
    <location>
        <begin position="1"/>
        <end position="78"/>
    </location>
</feature>